<feature type="non-terminal residue" evidence="2">
    <location>
        <position position="58"/>
    </location>
</feature>
<dbReference type="AlphaFoldDB" id="A0A2N1NDA4"/>
<gene>
    <name evidence="2" type="ORF">RhiirC2_743697</name>
</gene>
<comment type="caution">
    <text evidence="2">The sequence shown here is derived from an EMBL/GenBank/DDBJ whole genome shotgun (WGS) entry which is preliminary data.</text>
</comment>
<sequence>MAQLLLNCPYDHFPTCLGIPVFNKLDSSNNSLVIVYYFRNTQKEDKITINIFSYCLKT</sequence>
<evidence type="ECO:0000313" key="2">
    <source>
        <dbReference type="EMBL" id="PKK71893.1"/>
    </source>
</evidence>
<organism evidence="2 3">
    <name type="scientific">Rhizophagus irregularis</name>
    <dbReference type="NCBI Taxonomy" id="588596"/>
    <lineage>
        <taxon>Eukaryota</taxon>
        <taxon>Fungi</taxon>
        <taxon>Fungi incertae sedis</taxon>
        <taxon>Mucoromycota</taxon>
        <taxon>Glomeromycotina</taxon>
        <taxon>Glomeromycetes</taxon>
        <taxon>Glomerales</taxon>
        <taxon>Glomeraceae</taxon>
        <taxon>Rhizophagus</taxon>
    </lineage>
</organism>
<reference evidence="2 3" key="1">
    <citation type="submission" date="2016-04" db="EMBL/GenBank/DDBJ databases">
        <title>Genome analyses suggest a sexual origin of heterokaryosis in a supposedly ancient asexual fungus.</title>
        <authorList>
            <person name="Ropars J."/>
            <person name="Sedzielewska K."/>
            <person name="Noel J."/>
            <person name="Charron P."/>
            <person name="Farinelli L."/>
            <person name="Marton T."/>
            <person name="Kruger M."/>
            <person name="Pelin A."/>
            <person name="Brachmann A."/>
            <person name="Corradi N."/>
        </authorList>
    </citation>
    <scope>NUCLEOTIDE SEQUENCE [LARGE SCALE GENOMIC DNA]</scope>
    <source>
        <strain evidence="2 3">C2</strain>
    </source>
</reference>
<dbReference type="Pfam" id="PF24209">
    <property type="entry name" value="DUF7431"/>
    <property type="match status" value="1"/>
</dbReference>
<accession>A0A2N1NDA4</accession>
<protein>
    <recommendedName>
        <fullName evidence="1">DUF7431 domain-containing protein</fullName>
    </recommendedName>
</protein>
<reference evidence="2 3" key="2">
    <citation type="submission" date="2017-10" db="EMBL/GenBank/DDBJ databases">
        <title>Extensive intraspecific genome diversity in a model arbuscular mycorrhizal fungus.</title>
        <authorList>
            <person name="Chen E.C.H."/>
            <person name="Morin E."/>
            <person name="Baudet D."/>
            <person name="Noel J."/>
            <person name="Ndikumana S."/>
            <person name="Charron P."/>
            <person name="St-Onge C."/>
            <person name="Giorgi J."/>
            <person name="Grigoriev I.V."/>
            <person name="Roux C."/>
            <person name="Martin F.M."/>
            <person name="Corradi N."/>
        </authorList>
    </citation>
    <scope>NUCLEOTIDE SEQUENCE [LARGE SCALE GENOMIC DNA]</scope>
    <source>
        <strain evidence="2 3">C2</strain>
    </source>
</reference>
<proteinExistence type="predicted"/>
<name>A0A2N1NDA4_9GLOM</name>
<dbReference type="InterPro" id="IPR055854">
    <property type="entry name" value="DUF7431"/>
</dbReference>
<evidence type="ECO:0000313" key="3">
    <source>
        <dbReference type="Proteomes" id="UP000233469"/>
    </source>
</evidence>
<feature type="domain" description="DUF7431" evidence="1">
    <location>
        <begin position="6"/>
        <end position="58"/>
    </location>
</feature>
<dbReference type="EMBL" id="LLXL01000477">
    <property type="protein sequence ID" value="PKK71893.1"/>
    <property type="molecule type" value="Genomic_DNA"/>
</dbReference>
<dbReference type="Proteomes" id="UP000233469">
    <property type="component" value="Unassembled WGS sequence"/>
</dbReference>
<evidence type="ECO:0000259" key="1">
    <source>
        <dbReference type="Pfam" id="PF24209"/>
    </source>
</evidence>